<sequence>MCLIAPRDLLSIRAYAGSATRFDYPPTSALPLPKGFKRSTPEIELAICTELNNCIEKLPSTTCTEMKEMVKIPLIIRAFLFPSVSTVSSDTEDIEKAICMELGKYLKSSSSTTREEMVKYLSSCAEIMN</sequence>
<evidence type="ECO:0000313" key="1">
    <source>
        <dbReference type="EMBL" id="KAL2058520.1"/>
    </source>
</evidence>
<organism evidence="1 2">
    <name type="scientific">Lepraria finkii</name>
    <dbReference type="NCBI Taxonomy" id="1340010"/>
    <lineage>
        <taxon>Eukaryota</taxon>
        <taxon>Fungi</taxon>
        <taxon>Dikarya</taxon>
        <taxon>Ascomycota</taxon>
        <taxon>Pezizomycotina</taxon>
        <taxon>Lecanoromycetes</taxon>
        <taxon>OSLEUM clade</taxon>
        <taxon>Lecanoromycetidae</taxon>
        <taxon>Lecanorales</taxon>
        <taxon>Lecanorineae</taxon>
        <taxon>Stereocaulaceae</taxon>
        <taxon>Lepraria</taxon>
    </lineage>
</organism>
<dbReference type="EMBL" id="JBHFEH010000002">
    <property type="protein sequence ID" value="KAL2058520.1"/>
    <property type="molecule type" value="Genomic_DNA"/>
</dbReference>
<keyword evidence="2" id="KW-1185">Reference proteome</keyword>
<accession>A0ABR4BL43</accession>
<evidence type="ECO:0000313" key="2">
    <source>
        <dbReference type="Proteomes" id="UP001590951"/>
    </source>
</evidence>
<name>A0ABR4BL43_9LECA</name>
<protein>
    <submittedName>
        <fullName evidence="1">Uncharacterized protein</fullName>
    </submittedName>
</protein>
<gene>
    <name evidence="1" type="ORF">ABVK25_001248</name>
</gene>
<comment type="caution">
    <text evidence="1">The sequence shown here is derived from an EMBL/GenBank/DDBJ whole genome shotgun (WGS) entry which is preliminary data.</text>
</comment>
<proteinExistence type="predicted"/>
<reference evidence="1 2" key="1">
    <citation type="submission" date="2024-09" db="EMBL/GenBank/DDBJ databases">
        <title>Rethinking Asexuality: The Enigmatic Case of Functional Sexual Genes in Lepraria (Stereocaulaceae).</title>
        <authorList>
            <person name="Doellman M."/>
            <person name="Sun Y."/>
            <person name="Barcenas-Pena A."/>
            <person name="Lumbsch H.T."/>
            <person name="Grewe F."/>
        </authorList>
    </citation>
    <scope>NUCLEOTIDE SEQUENCE [LARGE SCALE GENOMIC DNA]</scope>
    <source>
        <strain evidence="1 2">Grewe 0041</strain>
    </source>
</reference>
<dbReference type="Proteomes" id="UP001590951">
    <property type="component" value="Unassembled WGS sequence"/>
</dbReference>